<name>A0A9P6DUX0_9AGAM</name>
<dbReference type="AlphaFoldDB" id="A0A9P6DUX0"/>
<accession>A0A9P6DUX0</accession>
<evidence type="ECO:0000256" key="1">
    <source>
        <dbReference type="SAM" id="MobiDB-lite"/>
    </source>
</evidence>
<dbReference type="EMBL" id="MU128991">
    <property type="protein sequence ID" value="KAF9512078.1"/>
    <property type="molecule type" value="Genomic_DNA"/>
</dbReference>
<evidence type="ECO:0000313" key="2">
    <source>
        <dbReference type="EMBL" id="KAF9512078.1"/>
    </source>
</evidence>
<sequence>MVIEGAYYKGADSREPLDRRSREPSGRLSEEAPPRSGGRGATWITFQTKVKQSNKISVKRNTDARSIADRSPETQFADGCSTWHKIHLCVSATETMATSYFIVNRELSANGQRLAVQLDGLGVNLTMVPLDSSSPK</sequence>
<evidence type="ECO:0000313" key="3">
    <source>
        <dbReference type="Proteomes" id="UP000886523"/>
    </source>
</evidence>
<gene>
    <name evidence="2" type="ORF">BS47DRAFT_1486467</name>
</gene>
<feature type="region of interest" description="Disordered" evidence="1">
    <location>
        <begin position="1"/>
        <end position="41"/>
    </location>
</feature>
<keyword evidence="3" id="KW-1185">Reference proteome</keyword>
<feature type="compositionally biased region" description="Basic and acidic residues" evidence="1">
    <location>
        <begin position="11"/>
        <end position="33"/>
    </location>
</feature>
<protein>
    <submittedName>
        <fullName evidence="2">Uncharacterized protein</fullName>
    </submittedName>
</protein>
<organism evidence="2 3">
    <name type="scientific">Hydnum rufescens UP504</name>
    <dbReference type="NCBI Taxonomy" id="1448309"/>
    <lineage>
        <taxon>Eukaryota</taxon>
        <taxon>Fungi</taxon>
        <taxon>Dikarya</taxon>
        <taxon>Basidiomycota</taxon>
        <taxon>Agaricomycotina</taxon>
        <taxon>Agaricomycetes</taxon>
        <taxon>Cantharellales</taxon>
        <taxon>Hydnaceae</taxon>
        <taxon>Hydnum</taxon>
    </lineage>
</organism>
<comment type="caution">
    <text evidence="2">The sequence shown here is derived from an EMBL/GenBank/DDBJ whole genome shotgun (WGS) entry which is preliminary data.</text>
</comment>
<reference evidence="2" key="1">
    <citation type="journal article" date="2020" name="Nat. Commun.">
        <title>Large-scale genome sequencing of mycorrhizal fungi provides insights into the early evolution of symbiotic traits.</title>
        <authorList>
            <person name="Miyauchi S."/>
            <person name="Kiss E."/>
            <person name="Kuo A."/>
            <person name="Drula E."/>
            <person name="Kohler A."/>
            <person name="Sanchez-Garcia M."/>
            <person name="Morin E."/>
            <person name="Andreopoulos B."/>
            <person name="Barry K.W."/>
            <person name="Bonito G."/>
            <person name="Buee M."/>
            <person name="Carver A."/>
            <person name="Chen C."/>
            <person name="Cichocki N."/>
            <person name="Clum A."/>
            <person name="Culley D."/>
            <person name="Crous P.W."/>
            <person name="Fauchery L."/>
            <person name="Girlanda M."/>
            <person name="Hayes R.D."/>
            <person name="Keri Z."/>
            <person name="LaButti K."/>
            <person name="Lipzen A."/>
            <person name="Lombard V."/>
            <person name="Magnuson J."/>
            <person name="Maillard F."/>
            <person name="Murat C."/>
            <person name="Nolan M."/>
            <person name="Ohm R.A."/>
            <person name="Pangilinan J."/>
            <person name="Pereira M.F."/>
            <person name="Perotto S."/>
            <person name="Peter M."/>
            <person name="Pfister S."/>
            <person name="Riley R."/>
            <person name="Sitrit Y."/>
            <person name="Stielow J.B."/>
            <person name="Szollosi G."/>
            <person name="Zifcakova L."/>
            <person name="Stursova M."/>
            <person name="Spatafora J.W."/>
            <person name="Tedersoo L."/>
            <person name="Vaario L.M."/>
            <person name="Yamada A."/>
            <person name="Yan M."/>
            <person name="Wang P."/>
            <person name="Xu J."/>
            <person name="Bruns T."/>
            <person name="Baldrian P."/>
            <person name="Vilgalys R."/>
            <person name="Dunand C."/>
            <person name="Henrissat B."/>
            <person name="Grigoriev I.V."/>
            <person name="Hibbett D."/>
            <person name="Nagy L.G."/>
            <person name="Martin F.M."/>
        </authorList>
    </citation>
    <scope>NUCLEOTIDE SEQUENCE</scope>
    <source>
        <strain evidence="2">UP504</strain>
    </source>
</reference>
<dbReference type="OrthoDB" id="3210653at2759"/>
<dbReference type="Proteomes" id="UP000886523">
    <property type="component" value="Unassembled WGS sequence"/>
</dbReference>
<proteinExistence type="predicted"/>